<proteinExistence type="predicted"/>
<dbReference type="Proteomes" id="UP000192247">
    <property type="component" value="Unassembled WGS sequence"/>
</dbReference>
<protein>
    <submittedName>
        <fullName evidence="2">Serine/threonine-protein kinase Sgk3-like</fullName>
    </submittedName>
</protein>
<organism evidence="2 3">
    <name type="scientific">Tropilaelaps mercedesae</name>
    <dbReference type="NCBI Taxonomy" id="418985"/>
    <lineage>
        <taxon>Eukaryota</taxon>
        <taxon>Metazoa</taxon>
        <taxon>Ecdysozoa</taxon>
        <taxon>Arthropoda</taxon>
        <taxon>Chelicerata</taxon>
        <taxon>Arachnida</taxon>
        <taxon>Acari</taxon>
        <taxon>Parasitiformes</taxon>
        <taxon>Mesostigmata</taxon>
        <taxon>Gamasina</taxon>
        <taxon>Dermanyssoidea</taxon>
        <taxon>Laelapidae</taxon>
        <taxon>Tropilaelaps</taxon>
    </lineage>
</organism>
<reference evidence="2 3" key="1">
    <citation type="journal article" date="2017" name="Gigascience">
        <title>Draft genome of the honey bee ectoparasitic mite, Tropilaelaps mercedesae, is shaped by the parasitic life history.</title>
        <authorList>
            <person name="Dong X."/>
            <person name="Armstrong S.D."/>
            <person name="Xia D."/>
            <person name="Makepeace B.L."/>
            <person name="Darby A.C."/>
            <person name="Kadowaki T."/>
        </authorList>
    </citation>
    <scope>NUCLEOTIDE SEQUENCE [LARGE SCALE GENOMIC DNA]</scope>
    <source>
        <strain evidence="2">Wuxi-XJTLU</strain>
    </source>
</reference>
<evidence type="ECO:0000313" key="2">
    <source>
        <dbReference type="EMBL" id="OQR70545.1"/>
    </source>
</evidence>
<evidence type="ECO:0000259" key="1">
    <source>
        <dbReference type="PROSITE" id="PS50195"/>
    </source>
</evidence>
<accession>A0A1V9XAG2</accession>
<comment type="caution">
    <text evidence="2">The sequence shown here is derived from an EMBL/GenBank/DDBJ whole genome shotgun (WGS) entry which is preliminary data.</text>
</comment>
<dbReference type="OrthoDB" id="205639at2759"/>
<dbReference type="GO" id="GO:0035091">
    <property type="term" value="F:phosphatidylinositol binding"/>
    <property type="evidence" value="ECO:0007669"/>
    <property type="project" value="InterPro"/>
</dbReference>
<gene>
    <name evidence="2" type="ORF">BIW11_04136</name>
</gene>
<keyword evidence="2" id="KW-0808">Transferase</keyword>
<dbReference type="GO" id="GO:0016301">
    <property type="term" value="F:kinase activity"/>
    <property type="evidence" value="ECO:0007669"/>
    <property type="project" value="UniProtKB-KW"/>
</dbReference>
<dbReference type="SUPFAM" id="SSF64268">
    <property type="entry name" value="PX domain"/>
    <property type="match status" value="1"/>
</dbReference>
<feature type="domain" description="PX" evidence="1">
    <location>
        <begin position="70"/>
        <end position="155"/>
    </location>
</feature>
<dbReference type="Pfam" id="PF00787">
    <property type="entry name" value="PX"/>
    <property type="match status" value="1"/>
</dbReference>
<dbReference type="AlphaFoldDB" id="A0A1V9XAG2"/>
<name>A0A1V9XAG2_9ACAR</name>
<sequence>MMLGASQHLCTILIPGRERDILQRRFMSIVENCLNQALTTGMVPLKCDVLLEDSSFLCKPGSRVASPAASSTARLQCTIETPYLVENRIIMYRIAVEFFDQTWYVHRRFQDFMALSDTLKKFYPKELIPKLPSKTLFSNRSEEFVSKRSKVYNNS</sequence>
<dbReference type="PROSITE" id="PS50195">
    <property type="entry name" value="PX"/>
    <property type="match status" value="1"/>
</dbReference>
<evidence type="ECO:0000313" key="3">
    <source>
        <dbReference type="Proteomes" id="UP000192247"/>
    </source>
</evidence>
<dbReference type="InterPro" id="IPR036871">
    <property type="entry name" value="PX_dom_sf"/>
</dbReference>
<dbReference type="CDD" id="cd06093">
    <property type="entry name" value="PX_domain"/>
    <property type="match status" value="1"/>
</dbReference>
<dbReference type="EMBL" id="MNPL01017194">
    <property type="protein sequence ID" value="OQR70545.1"/>
    <property type="molecule type" value="Genomic_DNA"/>
</dbReference>
<dbReference type="InParanoid" id="A0A1V9XAG2"/>
<keyword evidence="3" id="KW-1185">Reference proteome</keyword>
<dbReference type="Gene3D" id="3.30.1520.10">
    <property type="entry name" value="Phox-like domain"/>
    <property type="match status" value="1"/>
</dbReference>
<keyword evidence="2" id="KW-0418">Kinase</keyword>
<dbReference type="InterPro" id="IPR001683">
    <property type="entry name" value="PX_dom"/>
</dbReference>